<dbReference type="InterPro" id="IPR015422">
    <property type="entry name" value="PyrdxlP-dep_Trfase_small"/>
</dbReference>
<sequence>MPELDERLQTVYNHRLDTITPSQIRSFSKEIQDIPGLISLNVGEPGFNTPEHVKEAAIQSIANNQSHYSPQNGWLELREAISSYLQRRYDLNYDPETEITVTDGATEALSSSFLATLNPGDEVLIPMPGYPAYTSLVELAGGVPVGMDTSAHQFKLTPEQLTETLAKHPQAKELVLNYPTNPTGVSYSQAELAELAAVVKAHGLLVIDDEIYSELVYDGEHVSFAKLLPANTILINGLSKSHAMTGYRLGYVAGPAAIVKNVNKVHGYLVTSPSNPAQYAAIEALNNGMDDPIPMRKAYRERRDLMTTTLQQLGFGIVSPEGAFYIFAKIPAQFSENSREFALRLAKEAKVGVTPGSAFGPAGEGYLRLSYAADLDQIKQALAQITTFIKQTED</sequence>
<dbReference type="InterPro" id="IPR015421">
    <property type="entry name" value="PyrdxlP-dep_Trfase_major"/>
</dbReference>
<evidence type="ECO:0000256" key="4">
    <source>
        <dbReference type="ARBA" id="ARBA00022679"/>
    </source>
</evidence>
<evidence type="ECO:0000256" key="3">
    <source>
        <dbReference type="ARBA" id="ARBA00022576"/>
    </source>
</evidence>
<name>A0ABY5BSA4_9LACO</name>
<comment type="cofactor">
    <cofactor evidence="1 6">
        <name>pyridoxal 5'-phosphate</name>
        <dbReference type="ChEBI" id="CHEBI:597326"/>
    </cofactor>
</comment>
<dbReference type="InterPro" id="IPR004839">
    <property type="entry name" value="Aminotransferase_I/II_large"/>
</dbReference>
<evidence type="ECO:0000256" key="6">
    <source>
        <dbReference type="RuleBase" id="RU000481"/>
    </source>
</evidence>
<gene>
    <name evidence="8" type="ORF">M3M35_02030</name>
</gene>
<comment type="similarity">
    <text evidence="2 6">Belongs to the class-I pyridoxal-phosphate-dependent aminotransferase family.</text>
</comment>
<dbReference type="Pfam" id="PF00155">
    <property type="entry name" value="Aminotran_1_2"/>
    <property type="match status" value="1"/>
</dbReference>
<keyword evidence="5" id="KW-0663">Pyridoxal phosphate</keyword>
<dbReference type="PANTHER" id="PTHR46383:SF4">
    <property type="entry name" value="AMINOTRANSFERASE"/>
    <property type="match status" value="1"/>
</dbReference>
<evidence type="ECO:0000256" key="2">
    <source>
        <dbReference type="ARBA" id="ARBA00007441"/>
    </source>
</evidence>
<dbReference type="EMBL" id="CP097116">
    <property type="protein sequence ID" value="USS85466.1"/>
    <property type="molecule type" value="Genomic_DNA"/>
</dbReference>
<reference evidence="8" key="1">
    <citation type="submission" date="2022-05" db="EMBL/GenBank/DDBJ databases">
        <authorList>
            <person name="Oliphant S.A."/>
            <person name="Watson-Haigh N.S."/>
            <person name="Sumby K.M."/>
            <person name="Gardner J.M."/>
            <person name="Jiranek V."/>
        </authorList>
    </citation>
    <scope>NUCLEOTIDE SEQUENCE</scope>
    <source>
        <strain evidence="8">KI16_H9</strain>
    </source>
</reference>
<dbReference type="Proteomes" id="UP001056707">
    <property type="component" value="Chromosome"/>
</dbReference>
<proteinExistence type="inferred from homology"/>
<dbReference type="InterPro" id="IPR015424">
    <property type="entry name" value="PyrdxlP-dep_Trfase"/>
</dbReference>
<dbReference type="SUPFAM" id="SSF53383">
    <property type="entry name" value="PLP-dependent transferases"/>
    <property type="match status" value="1"/>
</dbReference>
<dbReference type="Gene3D" id="3.40.640.10">
    <property type="entry name" value="Type I PLP-dependent aspartate aminotransferase-like (Major domain)"/>
    <property type="match status" value="1"/>
</dbReference>
<dbReference type="CDD" id="cd00609">
    <property type="entry name" value="AAT_like"/>
    <property type="match status" value="1"/>
</dbReference>
<dbReference type="RefSeq" id="WP_252750361.1">
    <property type="nucleotide sequence ID" value="NZ_CP097116.1"/>
</dbReference>
<dbReference type="EC" id="2.6.1.-" evidence="6"/>
<feature type="domain" description="Aminotransferase class I/classII large" evidence="7">
    <location>
        <begin position="37"/>
        <end position="385"/>
    </location>
</feature>
<keyword evidence="4 6" id="KW-0808">Transferase</keyword>
<evidence type="ECO:0000259" key="7">
    <source>
        <dbReference type="Pfam" id="PF00155"/>
    </source>
</evidence>
<evidence type="ECO:0000313" key="8">
    <source>
        <dbReference type="EMBL" id="USS85466.1"/>
    </source>
</evidence>
<dbReference type="InterPro" id="IPR050596">
    <property type="entry name" value="AspAT/PAT-like"/>
</dbReference>
<evidence type="ECO:0000256" key="5">
    <source>
        <dbReference type="ARBA" id="ARBA00022898"/>
    </source>
</evidence>
<organism evidence="8 9">
    <name type="scientific">Fructilactobacillus myrtifloralis</name>
    <dbReference type="NCBI Taxonomy" id="2940301"/>
    <lineage>
        <taxon>Bacteria</taxon>
        <taxon>Bacillati</taxon>
        <taxon>Bacillota</taxon>
        <taxon>Bacilli</taxon>
        <taxon>Lactobacillales</taxon>
        <taxon>Lactobacillaceae</taxon>
        <taxon>Fructilactobacillus</taxon>
    </lineage>
</organism>
<dbReference type="GO" id="GO:0008483">
    <property type="term" value="F:transaminase activity"/>
    <property type="evidence" value="ECO:0007669"/>
    <property type="project" value="UniProtKB-KW"/>
</dbReference>
<dbReference type="PANTHER" id="PTHR46383">
    <property type="entry name" value="ASPARTATE AMINOTRANSFERASE"/>
    <property type="match status" value="1"/>
</dbReference>
<evidence type="ECO:0000313" key="9">
    <source>
        <dbReference type="Proteomes" id="UP001056707"/>
    </source>
</evidence>
<dbReference type="Gene3D" id="3.90.1150.10">
    <property type="entry name" value="Aspartate Aminotransferase, domain 1"/>
    <property type="match status" value="1"/>
</dbReference>
<accession>A0ABY5BSA4</accession>
<evidence type="ECO:0000256" key="1">
    <source>
        <dbReference type="ARBA" id="ARBA00001933"/>
    </source>
</evidence>
<protein>
    <recommendedName>
        <fullName evidence="6">Aminotransferase</fullName>
        <ecNumber evidence="6">2.6.1.-</ecNumber>
    </recommendedName>
</protein>
<dbReference type="InterPro" id="IPR004838">
    <property type="entry name" value="NHTrfase_class1_PyrdxlP-BS"/>
</dbReference>
<keyword evidence="9" id="KW-1185">Reference proteome</keyword>
<keyword evidence="3 6" id="KW-0032">Aminotransferase</keyword>
<dbReference type="PROSITE" id="PS00105">
    <property type="entry name" value="AA_TRANSFER_CLASS_1"/>
    <property type="match status" value="1"/>
</dbReference>